<dbReference type="Proteomes" id="UP000031307">
    <property type="component" value="Unassembled WGS sequence"/>
</dbReference>
<organism evidence="1 2">
    <name type="scientific">Parachlamydia acanthamoebae</name>
    <dbReference type="NCBI Taxonomy" id="83552"/>
    <lineage>
        <taxon>Bacteria</taxon>
        <taxon>Pseudomonadati</taxon>
        <taxon>Chlamydiota</taxon>
        <taxon>Chlamydiia</taxon>
        <taxon>Parachlamydiales</taxon>
        <taxon>Parachlamydiaceae</taxon>
        <taxon>Parachlamydia</taxon>
    </lineage>
</organism>
<proteinExistence type="predicted"/>
<protein>
    <submittedName>
        <fullName evidence="1">Uncharacterized protein</fullName>
    </submittedName>
</protein>
<reference evidence="1 2" key="1">
    <citation type="journal article" date="2014" name="Mol. Biol. Evol.">
        <title>Massive expansion of Ubiquitination-related gene families within the Chlamydiae.</title>
        <authorList>
            <person name="Domman D."/>
            <person name="Collingro A."/>
            <person name="Lagkouvardos I."/>
            <person name="Gehre L."/>
            <person name="Weinmaier T."/>
            <person name="Rattei T."/>
            <person name="Subtil A."/>
            <person name="Horn M."/>
        </authorList>
    </citation>
    <scope>NUCLEOTIDE SEQUENCE [LARGE SCALE GENOMIC DNA]</scope>
    <source>
        <strain evidence="1 2">OEW1</strain>
    </source>
</reference>
<dbReference type="AlphaFoldDB" id="A0A0C1C1M8"/>
<accession>A0A0C1C1M8</accession>
<evidence type="ECO:0000313" key="2">
    <source>
        <dbReference type="Proteomes" id="UP000031307"/>
    </source>
</evidence>
<dbReference type="PATRIC" id="fig|83552.4.peg.1297"/>
<dbReference type="EMBL" id="JSAM01000074">
    <property type="protein sequence ID" value="KIA77546.1"/>
    <property type="molecule type" value="Genomic_DNA"/>
</dbReference>
<evidence type="ECO:0000313" key="1">
    <source>
        <dbReference type="EMBL" id="KIA77546.1"/>
    </source>
</evidence>
<sequence length="51" mass="6090">MEIVDQMDRHEKADENFYVTANLVRNLATRARKIFESSEVDEKQQLLNFVF</sequence>
<name>A0A0C1C1M8_9BACT</name>
<comment type="caution">
    <text evidence="1">The sequence shown here is derived from an EMBL/GenBank/DDBJ whole genome shotgun (WGS) entry which is preliminary data.</text>
</comment>
<gene>
    <name evidence="1" type="ORF">DB43_GE00270</name>
</gene>